<dbReference type="GO" id="GO:0030288">
    <property type="term" value="C:outer membrane-bounded periplasmic space"/>
    <property type="evidence" value="ECO:0007669"/>
    <property type="project" value="TreeGrafter"/>
</dbReference>
<evidence type="ECO:0000256" key="1">
    <source>
        <dbReference type="ARBA" id="ARBA00004196"/>
    </source>
</evidence>
<dbReference type="CDD" id="cd08504">
    <property type="entry name" value="PBP2_OppA"/>
    <property type="match status" value="1"/>
</dbReference>
<dbReference type="KEGG" id="tbn:TBH_C0773"/>
<comment type="similarity">
    <text evidence="2">Belongs to the bacterial solute-binding protein 5 family.</text>
</comment>
<evidence type="ECO:0000256" key="2">
    <source>
        <dbReference type="ARBA" id="ARBA00005695"/>
    </source>
</evidence>
<dbReference type="Pfam" id="PF00496">
    <property type="entry name" value="SBP_bac_5"/>
    <property type="match status" value="1"/>
</dbReference>
<dbReference type="PIRSF" id="PIRSF002741">
    <property type="entry name" value="MppA"/>
    <property type="match status" value="1"/>
</dbReference>
<dbReference type="InterPro" id="IPR039424">
    <property type="entry name" value="SBP_5"/>
</dbReference>
<dbReference type="PANTHER" id="PTHR30290:SF10">
    <property type="entry name" value="PERIPLASMIC OLIGOPEPTIDE-BINDING PROTEIN-RELATED"/>
    <property type="match status" value="1"/>
</dbReference>
<dbReference type="FunFam" id="3.90.76.10:FF:000001">
    <property type="entry name" value="Oligopeptide ABC transporter substrate-binding protein"/>
    <property type="match status" value="1"/>
</dbReference>
<evidence type="ECO:0000313" key="6">
    <source>
        <dbReference type="EMBL" id="BAO43710.1"/>
    </source>
</evidence>
<reference evidence="6 7" key="1">
    <citation type="journal article" date="2014" name="PLoS ONE">
        <title>Physiological and genomic features of a novel sulfur-oxidizing gammaproteobacterium belonging to a previously uncultivated symbiotic lineage isolated from a hydrothermal vent.</title>
        <authorList>
            <person name="Nunoura T."/>
            <person name="Takaki Y."/>
            <person name="Kazama H."/>
            <person name="Kakuta J."/>
            <person name="Shimamura S."/>
            <person name="Makita H."/>
            <person name="Hirai M."/>
            <person name="Miyazaki M."/>
            <person name="Takai K."/>
        </authorList>
    </citation>
    <scope>NUCLEOTIDE SEQUENCE [LARGE SCALE GENOMIC DNA]</scope>
    <source>
        <strain evidence="6 7">Hiromi1</strain>
    </source>
</reference>
<evidence type="ECO:0000256" key="3">
    <source>
        <dbReference type="ARBA" id="ARBA00022448"/>
    </source>
</evidence>
<dbReference type="Gene3D" id="3.40.190.10">
    <property type="entry name" value="Periplasmic binding protein-like II"/>
    <property type="match status" value="1"/>
</dbReference>
<dbReference type="GO" id="GO:0043190">
    <property type="term" value="C:ATP-binding cassette (ABC) transporter complex"/>
    <property type="evidence" value="ECO:0007669"/>
    <property type="project" value="InterPro"/>
</dbReference>
<dbReference type="Gene3D" id="3.10.105.10">
    <property type="entry name" value="Dipeptide-binding Protein, Domain 3"/>
    <property type="match status" value="1"/>
</dbReference>
<protein>
    <submittedName>
        <fullName evidence="6">Oligopeptide ABC transporter periplasmic oligopeptide-binding protein</fullName>
    </submittedName>
</protein>
<name>A0A7U6GHG6_9GAMM</name>
<comment type="subcellular location">
    <subcellularLocation>
        <location evidence="1">Cell envelope</location>
    </subcellularLocation>
</comment>
<dbReference type="Gene3D" id="3.90.76.10">
    <property type="entry name" value="Dipeptide-binding Protein, Domain 1"/>
    <property type="match status" value="1"/>
</dbReference>
<dbReference type="InterPro" id="IPR000914">
    <property type="entry name" value="SBP_5_dom"/>
</dbReference>
<gene>
    <name evidence="6" type="ORF">TBH_C0773</name>
</gene>
<dbReference type="InterPro" id="IPR030678">
    <property type="entry name" value="Peptide/Ni-bd"/>
</dbReference>
<dbReference type="SUPFAM" id="SSF53850">
    <property type="entry name" value="Periplasmic binding protein-like II"/>
    <property type="match status" value="1"/>
</dbReference>
<keyword evidence="7" id="KW-1185">Reference proteome</keyword>
<organism evidence="6 7">
    <name type="scientific">Thiolapillus brandeum</name>
    <dbReference type="NCBI Taxonomy" id="1076588"/>
    <lineage>
        <taxon>Bacteria</taxon>
        <taxon>Pseudomonadati</taxon>
        <taxon>Pseudomonadota</taxon>
        <taxon>Gammaproteobacteria</taxon>
        <taxon>Chromatiales</taxon>
        <taxon>Sedimenticolaceae</taxon>
        <taxon>Thiolapillus</taxon>
    </lineage>
</organism>
<proteinExistence type="inferred from homology"/>
<dbReference type="AlphaFoldDB" id="A0A7U6GHG6"/>
<keyword evidence="4" id="KW-0732">Signal</keyword>
<accession>A0A7U6GHG6</accession>
<dbReference type="FunFam" id="3.10.105.10:FF:000001">
    <property type="entry name" value="Oligopeptide ABC transporter, oligopeptide-binding protein"/>
    <property type="match status" value="1"/>
</dbReference>
<dbReference type="EMBL" id="AP012273">
    <property type="protein sequence ID" value="BAO43710.1"/>
    <property type="molecule type" value="Genomic_DNA"/>
</dbReference>
<dbReference type="GO" id="GO:0015833">
    <property type="term" value="P:peptide transport"/>
    <property type="evidence" value="ECO:0007669"/>
    <property type="project" value="TreeGrafter"/>
</dbReference>
<dbReference type="PANTHER" id="PTHR30290">
    <property type="entry name" value="PERIPLASMIC BINDING COMPONENT OF ABC TRANSPORTER"/>
    <property type="match status" value="1"/>
</dbReference>
<sequence length="562" mass="64319">MDIVHKECQTPQDSVEKHQHPLLASRGYFMRSSFTMLLVAVLVYSVTASSRPDNLASEQVLRRGNGAEVQTLDPHKAEGVPSSNILRDLYEGLTIEAPDGKVIPGTAKSWDISDDGKTYVFHIRHNARWSNGDPVTAHDFVYGLRRSVDPATASKYSQILAPILNAEDVIAGRQPVESLGVKALDDYTLEIRLKASTPYLLGLLNHSSTYPVHKASVEKYGDQFSRPGKLVSNGAYTLKEWVIQSHIKLERNPYYWDNDDTIIDTVYYYPIEDQSTELKRYRAGEIDRTEDVPSQQIKWIRKNLADELQIAPYLGSYYFGFNLTRPPFKDNPKLRRALSMAIDRDIITRHITGLGEKPLYSWVPPGINGYEAARLDYADWPQKKRVAEARKLYQEAGYSKGNPLTVEIRYNTSENHKKIAIAIAAMWKQALGVKTRLVNEEWKVFLENRKQKQVTQVFRAGWIGDYNDPYNFMEILLSTHGLNDSAYVNPEYDELLHQASMESDPKKRFELMHRAEALVLRDHPVMPIYSYVSSHLIKPWVGNYVPNVLDHNYSKDLYILKH</sequence>
<dbReference type="GO" id="GO:1904680">
    <property type="term" value="F:peptide transmembrane transporter activity"/>
    <property type="evidence" value="ECO:0007669"/>
    <property type="project" value="TreeGrafter"/>
</dbReference>
<keyword evidence="3" id="KW-0813">Transport</keyword>
<evidence type="ECO:0000259" key="5">
    <source>
        <dbReference type="Pfam" id="PF00496"/>
    </source>
</evidence>
<dbReference type="Proteomes" id="UP000031631">
    <property type="component" value="Chromosome"/>
</dbReference>
<evidence type="ECO:0000313" key="7">
    <source>
        <dbReference type="Proteomes" id="UP000031631"/>
    </source>
</evidence>
<evidence type="ECO:0000256" key="4">
    <source>
        <dbReference type="ARBA" id="ARBA00022729"/>
    </source>
</evidence>
<feature type="domain" description="Solute-binding protein family 5" evidence="5">
    <location>
        <begin position="101"/>
        <end position="480"/>
    </location>
</feature>